<dbReference type="AlphaFoldDB" id="A0ABD1MDP5"/>
<evidence type="ECO:0000313" key="2">
    <source>
        <dbReference type="EMBL" id="KAL2333915.1"/>
    </source>
</evidence>
<evidence type="ECO:0000256" key="1">
    <source>
        <dbReference type="SAM" id="MobiDB-lite"/>
    </source>
</evidence>
<organism evidence="2 3">
    <name type="scientific">Flemingia macrophylla</name>
    <dbReference type="NCBI Taxonomy" id="520843"/>
    <lineage>
        <taxon>Eukaryota</taxon>
        <taxon>Viridiplantae</taxon>
        <taxon>Streptophyta</taxon>
        <taxon>Embryophyta</taxon>
        <taxon>Tracheophyta</taxon>
        <taxon>Spermatophyta</taxon>
        <taxon>Magnoliopsida</taxon>
        <taxon>eudicotyledons</taxon>
        <taxon>Gunneridae</taxon>
        <taxon>Pentapetalae</taxon>
        <taxon>rosids</taxon>
        <taxon>fabids</taxon>
        <taxon>Fabales</taxon>
        <taxon>Fabaceae</taxon>
        <taxon>Papilionoideae</taxon>
        <taxon>50 kb inversion clade</taxon>
        <taxon>NPAAA clade</taxon>
        <taxon>indigoferoid/millettioid clade</taxon>
        <taxon>Phaseoleae</taxon>
        <taxon>Flemingia</taxon>
    </lineage>
</organism>
<reference evidence="2 3" key="1">
    <citation type="submission" date="2024-08" db="EMBL/GenBank/DDBJ databases">
        <title>Insights into the chromosomal genome structure of Flemingia macrophylla.</title>
        <authorList>
            <person name="Ding Y."/>
            <person name="Zhao Y."/>
            <person name="Bi W."/>
            <person name="Wu M."/>
            <person name="Zhao G."/>
            <person name="Gong Y."/>
            <person name="Li W."/>
            <person name="Zhang P."/>
        </authorList>
    </citation>
    <scope>NUCLEOTIDE SEQUENCE [LARGE SCALE GENOMIC DNA]</scope>
    <source>
        <strain evidence="2">DYQJB</strain>
        <tissue evidence="2">Leaf</tissue>
    </source>
</reference>
<name>A0ABD1MDP5_9FABA</name>
<dbReference type="EMBL" id="JBGMDY010000005">
    <property type="protein sequence ID" value="KAL2333915.1"/>
    <property type="molecule type" value="Genomic_DNA"/>
</dbReference>
<keyword evidence="3" id="KW-1185">Reference proteome</keyword>
<dbReference type="Proteomes" id="UP001603857">
    <property type="component" value="Unassembled WGS sequence"/>
</dbReference>
<feature type="compositionally biased region" description="Basic and acidic residues" evidence="1">
    <location>
        <begin position="138"/>
        <end position="149"/>
    </location>
</feature>
<sequence length="218" mass="24042">MRLSKPSLGLGLYGPSLPDPTPTSPCRSSPPTTSSSPSTFPRQPKPFSSDAAYGTPVGPMIRVKDEPFVEGYEAAKYPSLHKCVGSSAIKIKTEPCDDEESKEIHHFVLEGNESKAPKYPHLHKYVGSSATKIKIEPYDDEQSKEKHPFAPEGNEYEAPKYPHLHKYVGSSATKIKIEPCDDEESKEIHPFVPEANDGTGNAKFLKFDLNEVPAEDEE</sequence>
<protein>
    <submittedName>
        <fullName evidence="2">Uncharacterized protein</fullName>
    </submittedName>
</protein>
<feature type="region of interest" description="Disordered" evidence="1">
    <location>
        <begin position="1"/>
        <end position="58"/>
    </location>
</feature>
<gene>
    <name evidence="2" type="ORF">Fmac_015128</name>
</gene>
<proteinExistence type="predicted"/>
<feature type="compositionally biased region" description="Low complexity" evidence="1">
    <location>
        <begin position="1"/>
        <end position="16"/>
    </location>
</feature>
<evidence type="ECO:0000313" key="3">
    <source>
        <dbReference type="Proteomes" id="UP001603857"/>
    </source>
</evidence>
<accession>A0ABD1MDP5</accession>
<feature type="compositionally biased region" description="Low complexity" evidence="1">
    <location>
        <begin position="24"/>
        <end position="39"/>
    </location>
</feature>
<comment type="caution">
    <text evidence="2">The sequence shown here is derived from an EMBL/GenBank/DDBJ whole genome shotgun (WGS) entry which is preliminary data.</text>
</comment>
<feature type="region of interest" description="Disordered" evidence="1">
    <location>
        <begin position="138"/>
        <end position="157"/>
    </location>
</feature>